<reference evidence="2 3" key="1">
    <citation type="submission" date="2024-10" db="EMBL/GenBank/DDBJ databases">
        <title>Updated reference genomes for cyclostephanoid diatoms.</title>
        <authorList>
            <person name="Roberts W.R."/>
            <person name="Alverson A.J."/>
        </authorList>
    </citation>
    <scope>NUCLEOTIDE SEQUENCE [LARGE SCALE GENOMIC DNA]</scope>
    <source>
        <strain evidence="2 3">AJA276-08</strain>
    </source>
</reference>
<feature type="compositionally biased region" description="Basic and acidic residues" evidence="1">
    <location>
        <begin position="40"/>
        <end position="64"/>
    </location>
</feature>
<sequence length="64" mass="6929">MTSRWEETAGEERGTAETAGEEGGTSEKDRSRTLSMDGGEGDKGDERHRSGDCSVEDPHADADW</sequence>
<accession>A0ABD3NX36</accession>
<proteinExistence type="predicted"/>
<protein>
    <submittedName>
        <fullName evidence="2">Uncharacterized protein</fullName>
    </submittedName>
</protein>
<gene>
    <name evidence="2" type="ORF">ACHAW5_005618</name>
</gene>
<name>A0ABD3NX36_9STRA</name>
<feature type="region of interest" description="Disordered" evidence="1">
    <location>
        <begin position="1"/>
        <end position="64"/>
    </location>
</feature>
<dbReference type="Proteomes" id="UP001530315">
    <property type="component" value="Unassembled WGS sequence"/>
</dbReference>
<evidence type="ECO:0000256" key="1">
    <source>
        <dbReference type="SAM" id="MobiDB-lite"/>
    </source>
</evidence>
<dbReference type="AlphaFoldDB" id="A0ABD3NX36"/>
<feature type="compositionally biased region" description="Basic and acidic residues" evidence="1">
    <location>
        <begin position="1"/>
        <end position="15"/>
    </location>
</feature>
<dbReference type="EMBL" id="JALLAZ020001146">
    <property type="protein sequence ID" value="KAL3779791.1"/>
    <property type="molecule type" value="Genomic_DNA"/>
</dbReference>
<evidence type="ECO:0000313" key="3">
    <source>
        <dbReference type="Proteomes" id="UP001530315"/>
    </source>
</evidence>
<evidence type="ECO:0000313" key="2">
    <source>
        <dbReference type="EMBL" id="KAL3779791.1"/>
    </source>
</evidence>
<organism evidence="2 3">
    <name type="scientific">Stephanodiscus triporus</name>
    <dbReference type="NCBI Taxonomy" id="2934178"/>
    <lineage>
        <taxon>Eukaryota</taxon>
        <taxon>Sar</taxon>
        <taxon>Stramenopiles</taxon>
        <taxon>Ochrophyta</taxon>
        <taxon>Bacillariophyta</taxon>
        <taxon>Coscinodiscophyceae</taxon>
        <taxon>Thalassiosirophycidae</taxon>
        <taxon>Stephanodiscales</taxon>
        <taxon>Stephanodiscaceae</taxon>
        <taxon>Stephanodiscus</taxon>
    </lineage>
</organism>
<keyword evidence="3" id="KW-1185">Reference proteome</keyword>
<comment type="caution">
    <text evidence="2">The sequence shown here is derived from an EMBL/GenBank/DDBJ whole genome shotgun (WGS) entry which is preliminary data.</text>
</comment>